<dbReference type="InterPro" id="IPR050951">
    <property type="entry name" value="Retrovirus_Pol_polyprotein"/>
</dbReference>
<proteinExistence type="predicted"/>
<keyword evidence="4" id="KW-0255">Endonuclease</keyword>
<evidence type="ECO:0000313" key="6">
    <source>
        <dbReference type="EMBL" id="WUR04571.1"/>
    </source>
</evidence>
<dbReference type="InterPro" id="IPR024650">
    <property type="entry name" value="Peptidase_A2B"/>
</dbReference>
<dbReference type="Proteomes" id="UP001334084">
    <property type="component" value="Chromosome 9"/>
</dbReference>
<keyword evidence="4" id="KW-0378">Hydrolase</keyword>
<keyword evidence="2" id="KW-0548">Nucleotidyltransferase</keyword>
<dbReference type="InterPro" id="IPR043502">
    <property type="entry name" value="DNA/RNA_pol_sf"/>
</dbReference>
<dbReference type="SUPFAM" id="SSF56672">
    <property type="entry name" value="DNA/RNA polymerases"/>
    <property type="match status" value="1"/>
</dbReference>
<evidence type="ECO:0000259" key="5">
    <source>
        <dbReference type="Pfam" id="PF12384"/>
    </source>
</evidence>
<evidence type="ECO:0000256" key="2">
    <source>
        <dbReference type="ARBA" id="ARBA00022695"/>
    </source>
</evidence>
<dbReference type="Pfam" id="PF12384">
    <property type="entry name" value="Peptidase_A2B"/>
    <property type="match status" value="1"/>
</dbReference>
<evidence type="ECO:0000256" key="4">
    <source>
        <dbReference type="ARBA" id="ARBA00022759"/>
    </source>
</evidence>
<dbReference type="Gene3D" id="2.40.70.10">
    <property type="entry name" value="Acid Proteases"/>
    <property type="match status" value="1"/>
</dbReference>
<name>A0AAX4JF32_9MICR</name>
<sequence>MSKVETDRRTEEIFLRGLEPYTDMELYKAGIHNKTLREIILHLERIESGLLVHSERSKKMMLPQKTPQTKAPLSSTKWCTHHRNNTHNSKDCYFLNNNKGIKEKENKTMILREENEHEPLELILEGTTQGNNINLLIDSESHRNYVRSDVIKSLDLSVEDCKPLRTTFGDGTHRIISKQALINVTLPNRKNYHINFKILDNAPIEFLLGNEFLTSYNAILNYKDRTIVLDNDIVVLKNARKNIDEILEDRLMDNICSVVQEDEIIKYLKFYQQNNNNFSHINNLKVEFKIIKEPKNMKPKNYSVPFKFLERAKDEVNRLLKENIIEKSESHITSPAFFKEKKKTNELRLVVDYREINKYIGDDIWNIPNIEDSITLMGEIYILVKLI</sequence>
<dbReference type="KEGG" id="vnx:VNE69_09124"/>
<dbReference type="GeneID" id="90542403"/>
<dbReference type="PANTHER" id="PTHR37984:SF5">
    <property type="entry name" value="PROTEIN NYNRIN-LIKE"/>
    <property type="match status" value="1"/>
</dbReference>
<dbReference type="InterPro" id="IPR021109">
    <property type="entry name" value="Peptidase_aspartic_dom_sf"/>
</dbReference>
<reference evidence="6" key="1">
    <citation type="journal article" date="2024" name="BMC Genomics">
        <title>Functional annotation of a divergent genome using sequence and structure-based similarity.</title>
        <authorList>
            <person name="Svedberg D."/>
            <person name="Winiger R.R."/>
            <person name="Berg A."/>
            <person name="Sharma H."/>
            <person name="Tellgren-Roth C."/>
            <person name="Debrunner-Vossbrinck B.A."/>
            <person name="Vossbrinck C.R."/>
            <person name="Barandun J."/>
        </authorList>
    </citation>
    <scope>NUCLEOTIDE SEQUENCE</scope>
    <source>
        <strain evidence="6">Illinois isolate</strain>
    </source>
</reference>
<dbReference type="Gene3D" id="3.10.10.10">
    <property type="entry name" value="HIV Type 1 Reverse Transcriptase, subunit A, domain 1"/>
    <property type="match status" value="1"/>
</dbReference>
<protein>
    <submittedName>
        <fullName evidence="6">Reverse transcriptase</fullName>
    </submittedName>
</protein>
<gene>
    <name evidence="6" type="ORF">VNE69_09124</name>
</gene>
<dbReference type="GO" id="GO:0003964">
    <property type="term" value="F:RNA-directed DNA polymerase activity"/>
    <property type="evidence" value="ECO:0007669"/>
    <property type="project" value="UniProtKB-KW"/>
</dbReference>
<feature type="domain" description="Peptidase A2B Ty3 transposon peptidase" evidence="5">
    <location>
        <begin position="131"/>
        <end position="221"/>
    </location>
</feature>
<dbReference type="GO" id="GO:0004519">
    <property type="term" value="F:endonuclease activity"/>
    <property type="evidence" value="ECO:0007669"/>
    <property type="project" value="UniProtKB-KW"/>
</dbReference>
<keyword evidence="7" id="KW-1185">Reference proteome</keyword>
<evidence type="ECO:0000313" key="7">
    <source>
        <dbReference type="Proteomes" id="UP001334084"/>
    </source>
</evidence>
<evidence type="ECO:0000256" key="1">
    <source>
        <dbReference type="ARBA" id="ARBA00022679"/>
    </source>
</evidence>
<keyword evidence="1" id="KW-0808">Transferase</keyword>
<dbReference type="RefSeq" id="XP_065330716.1">
    <property type="nucleotide sequence ID" value="XM_065474644.1"/>
</dbReference>
<dbReference type="PANTHER" id="PTHR37984">
    <property type="entry name" value="PROTEIN CBG26694"/>
    <property type="match status" value="1"/>
</dbReference>
<keyword evidence="3" id="KW-0540">Nuclease</keyword>
<keyword evidence="6" id="KW-0695">RNA-directed DNA polymerase</keyword>
<organism evidence="6 7">
    <name type="scientific">Vairimorpha necatrix</name>
    <dbReference type="NCBI Taxonomy" id="6039"/>
    <lineage>
        <taxon>Eukaryota</taxon>
        <taxon>Fungi</taxon>
        <taxon>Fungi incertae sedis</taxon>
        <taxon>Microsporidia</taxon>
        <taxon>Nosematidae</taxon>
        <taxon>Vairimorpha</taxon>
    </lineage>
</organism>
<accession>A0AAX4JF32</accession>
<dbReference type="AlphaFoldDB" id="A0AAX4JF32"/>
<evidence type="ECO:0000256" key="3">
    <source>
        <dbReference type="ARBA" id="ARBA00022722"/>
    </source>
</evidence>
<dbReference type="EMBL" id="CP142734">
    <property type="protein sequence ID" value="WUR04571.1"/>
    <property type="molecule type" value="Genomic_DNA"/>
</dbReference>